<dbReference type="PROSITE" id="PS51257">
    <property type="entry name" value="PROKAR_LIPOPROTEIN"/>
    <property type="match status" value="1"/>
</dbReference>
<dbReference type="InterPro" id="IPR006059">
    <property type="entry name" value="SBP"/>
</dbReference>
<keyword evidence="4" id="KW-0732">Signal</keyword>
<proteinExistence type="inferred from homology"/>
<comment type="subcellular location">
    <subcellularLocation>
        <location evidence="1">Cell envelope</location>
    </subcellularLocation>
</comment>
<reference evidence="5" key="1">
    <citation type="submission" date="2020-10" db="EMBL/GenBank/DDBJ databases">
        <authorList>
            <person name="Gilroy R."/>
        </authorList>
    </citation>
    <scope>NUCLEOTIDE SEQUENCE</scope>
    <source>
        <strain evidence="5">ChiGjej1B1-24693</strain>
    </source>
</reference>
<accession>A0A9D1H044</accession>
<evidence type="ECO:0000256" key="1">
    <source>
        <dbReference type="ARBA" id="ARBA00004196"/>
    </source>
</evidence>
<dbReference type="PANTHER" id="PTHR43649:SF31">
    <property type="entry name" value="SN-GLYCEROL-3-PHOSPHATE-BINDING PERIPLASMIC PROTEIN UGPB"/>
    <property type="match status" value="1"/>
</dbReference>
<name>A0A9D1H044_9ACTN</name>
<dbReference type="PANTHER" id="PTHR43649">
    <property type="entry name" value="ARABINOSE-BINDING PROTEIN-RELATED"/>
    <property type="match status" value="1"/>
</dbReference>
<reference evidence="5" key="2">
    <citation type="journal article" date="2021" name="PeerJ">
        <title>Extensive microbial diversity within the chicken gut microbiome revealed by metagenomics and culture.</title>
        <authorList>
            <person name="Gilroy R."/>
            <person name="Ravi A."/>
            <person name="Getino M."/>
            <person name="Pursley I."/>
            <person name="Horton D.L."/>
            <person name="Alikhan N.F."/>
            <person name="Baker D."/>
            <person name="Gharbi K."/>
            <person name="Hall N."/>
            <person name="Watson M."/>
            <person name="Adriaenssens E.M."/>
            <person name="Foster-Nyarko E."/>
            <person name="Jarju S."/>
            <person name="Secka A."/>
            <person name="Antonio M."/>
            <person name="Oren A."/>
            <person name="Chaudhuri R.R."/>
            <person name="La Ragione R."/>
            <person name="Hildebrand F."/>
            <person name="Pallen M.J."/>
        </authorList>
    </citation>
    <scope>NUCLEOTIDE SEQUENCE</scope>
    <source>
        <strain evidence="5">ChiGjej1B1-24693</strain>
    </source>
</reference>
<protein>
    <submittedName>
        <fullName evidence="5">Extracellular solute-binding protein</fullName>
    </submittedName>
</protein>
<evidence type="ECO:0000256" key="4">
    <source>
        <dbReference type="ARBA" id="ARBA00022729"/>
    </source>
</evidence>
<dbReference type="SUPFAM" id="SSF53850">
    <property type="entry name" value="Periplasmic binding protein-like II"/>
    <property type="match status" value="1"/>
</dbReference>
<dbReference type="Pfam" id="PF13416">
    <property type="entry name" value="SBP_bac_8"/>
    <property type="match status" value="1"/>
</dbReference>
<dbReference type="AlphaFoldDB" id="A0A9D1H044"/>
<comment type="similarity">
    <text evidence="2">Belongs to the bacterial solute-binding protein 1 family.</text>
</comment>
<evidence type="ECO:0000313" key="5">
    <source>
        <dbReference type="EMBL" id="HIT76153.1"/>
    </source>
</evidence>
<organism evidence="5 6">
    <name type="scientific">Candidatus Avipropionibacterium avicola</name>
    <dbReference type="NCBI Taxonomy" id="2840701"/>
    <lineage>
        <taxon>Bacteria</taxon>
        <taxon>Bacillati</taxon>
        <taxon>Actinomycetota</taxon>
        <taxon>Actinomycetes</taxon>
        <taxon>Propionibacteriales</taxon>
        <taxon>Propionibacteriaceae</taxon>
        <taxon>Propionibacteriaceae incertae sedis</taxon>
        <taxon>Candidatus Avipropionibacterium</taxon>
    </lineage>
</organism>
<dbReference type="InterPro" id="IPR050490">
    <property type="entry name" value="Bact_solute-bd_prot1"/>
</dbReference>
<comment type="caution">
    <text evidence="5">The sequence shown here is derived from an EMBL/GenBank/DDBJ whole genome shotgun (WGS) entry which is preliminary data.</text>
</comment>
<dbReference type="Gene3D" id="3.40.190.10">
    <property type="entry name" value="Periplasmic binding protein-like II"/>
    <property type="match status" value="1"/>
</dbReference>
<evidence type="ECO:0000256" key="3">
    <source>
        <dbReference type="ARBA" id="ARBA00022448"/>
    </source>
</evidence>
<gene>
    <name evidence="5" type="ORF">IAA98_11250</name>
</gene>
<keyword evidence="3" id="KW-0813">Transport</keyword>
<dbReference type="EMBL" id="DVLP01000332">
    <property type="protein sequence ID" value="HIT76153.1"/>
    <property type="molecule type" value="Genomic_DNA"/>
</dbReference>
<evidence type="ECO:0000313" key="6">
    <source>
        <dbReference type="Proteomes" id="UP000886842"/>
    </source>
</evidence>
<dbReference type="GO" id="GO:0030313">
    <property type="term" value="C:cell envelope"/>
    <property type="evidence" value="ECO:0007669"/>
    <property type="project" value="UniProtKB-SubCell"/>
</dbReference>
<dbReference type="Proteomes" id="UP000886842">
    <property type="component" value="Unassembled WGS sequence"/>
</dbReference>
<sequence>MFERVTRRSLLGAAVATTTGLAVGCRTEDAGGGGAEGGGEGDQLVYPQHIAYDGPQPDLAGDTETGVPDGYLSYPDPPVSTGRVPLDLSAPVELFVQGTATATAMDRNQWWQKVNADLGTEISLTAVDSTQYLQKFQTSVAGEALGDLTQIVVVPQLPKLLDKLFTDLTEHLSGDAVANYPNLANIPPAAWQVTTFDGKIWGVPQARVPAGRVMLTRGDVFEARGIELIPDLADGEAFLDLCREVHDPDNDLFAFGQLPNDWTVPEILESLGAPNGWSVDDAGNWTNAYETPEYERALEIVAGMFGEGLYHPNSFSDPASSHTWFDAGVTAMLSQDFANWQSKAQVLDTPVGALVMPQWDGGGTAAKHLGAPAYTAPVGLSKIDDADRIDELLTVLDYIASPFGSQEYLTVNFGIEGRQWDLKDGDIMLDPDRPDEAIRGLNYAGSAIWRDIYTPGRPELTEMIHQYCAEQIPAGIADPSRGKYSETAVTKAPTETRKLGDLQGEIIQGRKPLSDWAPAVQQWRDGVGSKIADEYAAQG</sequence>
<evidence type="ECO:0000256" key="2">
    <source>
        <dbReference type="ARBA" id="ARBA00008520"/>
    </source>
</evidence>